<feature type="domain" description="Peptidase S11 D-alanyl-D-alanine carboxypeptidase A N-terminal" evidence="8">
    <location>
        <begin position="345"/>
        <end position="407"/>
    </location>
</feature>
<comment type="similarity">
    <text evidence="1">Belongs to the peptidase S11 family.</text>
</comment>
<dbReference type="Gene3D" id="3.40.710.10">
    <property type="entry name" value="DD-peptidase/beta-lactamase superfamily"/>
    <property type="match status" value="1"/>
</dbReference>
<organism evidence="9 10">
    <name type="scientific">Ditylenchus destructor</name>
    <dbReference type="NCBI Taxonomy" id="166010"/>
    <lineage>
        <taxon>Eukaryota</taxon>
        <taxon>Metazoa</taxon>
        <taxon>Ecdysozoa</taxon>
        <taxon>Nematoda</taxon>
        <taxon>Chromadorea</taxon>
        <taxon>Rhabditida</taxon>
        <taxon>Tylenchina</taxon>
        <taxon>Tylenchomorpha</taxon>
        <taxon>Sphaerularioidea</taxon>
        <taxon>Anguinidae</taxon>
        <taxon>Anguininae</taxon>
        <taxon>Ditylenchus</taxon>
    </lineage>
</organism>
<dbReference type="InterPro" id="IPR001967">
    <property type="entry name" value="Peptidase_S11_N"/>
</dbReference>
<name>A0AAD4MEZ3_9BILA</name>
<dbReference type="Gene3D" id="3.40.30.10">
    <property type="entry name" value="Glutaredoxin"/>
    <property type="match status" value="1"/>
</dbReference>
<evidence type="ECO:0000313" key="9">
    <source>
        <dbReference type="EMBL" id="KAI1692202.1"/>
    </source>
</evidence>
<dbReference type="SUPFAM" id="SSF56601">
    <property type="entry name" value="beta-lactamase/transpeptidase-like"/>
    <property type="match status" value="1"/>
</dbReference>
<dbReference type="AlphaFoldDB" id="A0AAD4MEZ3"/>
<dbReference type="GO" id="GO:0071555">
    <property type="term" value="P:cell wall organization"/>
    <property type="evidence" value="ECO:0007669"/>
    <property type="project" value="UniProtKB-KW"/>
</dbReference>
<dbReference type="GO" id="GO:0008360">
    <property type="term" value="P:regulation of cell shape"/>
    <property type="evidence" value="ECO:0007669"/>
    <property type="project" value="UniProtKB-KW"/>
</dbReference>
<keyword evidence="9" id="KW-0645">Protease</keyword>
<gene>
    <name evidence="9" type="ORF">DdX_21399</name>
</gene>
<keyword evidence="2" id="KW-0732">Signal</keyword>
<evidence type="ECO:0000313" key="10">
    <source>
        <dbReference type="Proteomes" id="UP001201812"/>
    </source>
</evidence>
<keyword evidence="5" id="KW-0573">Peptidoglycan synthesis</keyword>
<dbReference type="GO" id="GO:0009002">
    <property type="term" value="F:serine-type D-Ala-D-Ala carboxypeptidase activity"/>
    <property type="evidence" value="ECO:0007669"/>
    <property type="project" value="InterPro"/>
</dbReference>
<accession>A0AAD4MEZ3</accession>
<evidence type="ECO:0000256" key="6">
    <source>
        <dbReference type="ARBA" id="ARBA00023316"/>
    </source>
</evidence>
<comment type="caution">
    <text evidence="9">The sequence shown here is derived from an EMBL/GenBank/DDBJ whole genome shotgun (WGS) entry which is preliminary data.</text>
</comment>
<reference evidence="9" key="1">
    <citation type="submission" date="2022-01" db="EMBL/GenBank/DDBJ databases">
        <title>Genome Sequence Resource for Two Populations of Ditylenchus destructor, the Migratory Endoparasitic Phytonematode.</title>
        <authorList>
            <person name="Zhang H."/>
            <person name="Lin R."/>
            <person name="Xie B."/>
        </authorList>
    </citation>
    <scope>NUCLEOTIDE SEQUENCE</scope>
    <source>
        <strain evidence="9">BazhouSP</strain>
    </source>
</reference>
<dbReference type="Gene3D" id="3.40.50.1820">
    <property type="entry name" value="alpha/beta hydrolase"/>
    <property type="match status" value="1"/>
</dbReference>
<keyword evidence="10" id="KW-1185">Reference proteome</keyword>
<dbReference type="InterPro" id="IPR018044">
    <property type="entry name" value="Peptidase_S11"/>
</dbReference>
<evidence type="ECO:0000256" key="7">
    <source>
        <dbReference type="SAM" id="MobiDB-lite"/>
    </source>
</evidence>
<evidence type="ECO:0000256" key="2">
    <source>
        <dbReference type="ARBA" id="ARBA00022729"/>
    </source>
</evidence>
<keyword evidence="9" id="KW-0121">Carboxypeptidase</keyword>
<dbReference type="Proteomes" id="UP001201812">
    <property type="component" value="Unassembled WGS sequence"/>
</dbReference>
<evidence type="ECO:0000256" key="3">
    <source>
        <dbReference type="ARBA" id="ARBA00022801"/>
    </source>
</evidence>
<dbReference type="Pfam" id="PF00768">
    <property type="entry name" value="Peptidase_S11"/>
    <property type="match status" value="1"/>
</dbReference>
<dbReference type="SUPFAM" id="SSF52833">
    <property type="entry name" value="Thioredoxin-like"/>
    <property type="match status" value="1"/>
</dbReference>
<dbReference type="InterPro" id="IPR012338">
    <property type="entry name" value="Beta-lactam/transpept-like"/>
</dbReference>
<dbReference type="PRINTS" id="PR00725">
    <property type="entry name" value="DADACBPTASE1"/>
</dbReference>
<keyword evidence="6" id="KW-0961">Cell wall biogenesis/degradation</keyword>
<dbReference type="InterPro" id="IPR036249">
    <property type="entry name" value="Thioredoxin-like_sf"/>
</dbReference>
<evidence type="ECO:0000256" key="4">
    <source>
        <dbReference type="ARBA" id="ARBA00022960"/>
    </source>
</evidence>
<evidence type="ECO:0000259" key="8">
    <source>
        <dbReference type="Pfam" id="PF00768"/>
    </source>
</evidence>
<proteinExistence type="inferred from homology"/>
<dbReference type="GO" id="GO:0006508">
    <property type="term" value="P:proteolysis"/>
    <property type="evidence" value="ECO:0007669"/>
    <property type="project" value="InterPro"/>
</dbReference>
<dbReference type="InterPro" id="IPR029058">
    <property type="entry name" value="AB_hydrolase_fold"/>
</dbReference>
<feature type="compositionally biased region" description="Basic residues" evidence="7">
    <location>
        <begin position="200"/>
        <end position="230"/>
    </location>
</feature>
<keyword evidence="4" id="KW-0133">Cell shape</keyword>
<evidence type="ECO:0000256" key="5">
    <source>
        <dbReference type="ARBA" id="ARBA00022984"/>
    </source>
</evidence>
<sequence length="409" mass="44620">MPSSTPAAPSGYYGRHIFFCLNERKNGEDSCAMHNAQEGFDRCKAKVKAEGLSGPGKVRVNKAGCLDRCAGGPVAVVYPEAVWYTFVDSEDIDEIVESHLKNGQVVERLLLPPKRRTLNFSAAPLLVPAPMNSQTEKISLQGAAGAIEVQRDQPAGTPRGVAVIAHPHPLFGGTMDNKGGADAGARLRRHRLDHGAFQLPRRRRQRGRARRGSRRAGRHAERHRPTRPRRAAGDRRLLLRCLRRERRRRPAVVRARAPADRAGGHGGVAHNVATLPVEAHERTLGSMARPTIRSCPEGHRQPGRAGLAHQADVRLPGVRRPAHQEDHADPDPAGQHPRLEDARLAHVIDPKMQVPVEDLIKGLIVQSGNDATVALAEGVGGTVEHFVEMMNAQAKVLGMKNTTYKNPEA</sequence>
<evidence type="ECO:0000256" key="1">
    <source>
        <dbReference type="ARBA" id="ARBA00007164"/>
    </source>
</evidence>
<feature type="region of interest" description="Disordered" evidence="7">
    <location>
        <begin position="190"/>
        <end position="233"/>
    </location>
</feature>
<keyword evidence="3" id="KW-0378">Hydrolase</keyword>
<protein>
    <submittedName>
        <fullName evidence="9">D-alanyl-D-alanine carboxypeptidase domain-containing protein</fullName>
    </submittedName>
</protein>
<dbReference type="CDD" id="cd02980">
    <property type="entry name" value="TRX_Fd_family"/>
    <property type="match status" value="1"/>
</dbReference>
<dbReference type="EMBL" id="JAKKPZ010000810">
    <property type="protein sequence ID" value="KAI1692202.1"/>
    <property type="molecule type" value="Genomic_DNA"/>
</dbReference>